<comment type="pathway">
    <text evidence="2">Cofactor biosynthesis; NAD(+) biosynthesis; iminoaspartate from L-aspartate (oxidase route): step 1/1.</text>
</comment>
<dbReference type="SUPFAM" id="SSF46977">
    <property type="entry name" value="Succinate dehydrogenase/fumarate reductase flavoprotein C-terminal domain"/>
    <property type="match status" value="1"/>
</dbReference>
<reference evidence="13" key="2">
    <citation type="journal article" date="2021" name="PeerJ">
        <title>Extensive microbial diversity within the chicken gut microbiome revealed by metagenomics and culture.</title>
        <authorList>
            <person name="Gilroy R."/>
            <person name="Ravi A."/>
            <person name="Getino M."/>
            <person name="Pursley I."/>
            <person name="Horton D.L."/>
            <person name="Alikhan N.F."/>
            <person name="Baker D."/>
            <person name="Gharbi K."/>
            <person name="Hall N."/>
            <person name="Watson M."/>
            <person name="Adriaenssens E.M."/>
            <person name="Foster-Nyarko E."/>
            <person name="Jarju S."/>
            <person name="Secka A."/>
            <person name="Antonio M."/>
            <person name="Oren A."/>
            <person name="Chaudhuri R.R."/>
            <person name="La Ragione R."/>
            <person name="Hildebrand F."/>
            <person name="Pallen M.J."/>
        </authorList>
    </citation>
    <scope>NUCLEOTIDE SEQUENCE</scope>
    <source>
        <strain evidence="13">20514</strain>
    </source>
</reference>
<name>A0A9D9HFF5_9BACT</name>
<dbReference type="Pfam" id="PF02910">
    <property type="entry name" value="Succ_DH_flav_C"/>
    <property type="match status" value="1"/>
</dbReference>
<evidence type="ECO:0000256" key="3">
    <source>
        <dbReference type="ARBA" id="ARBA00008562"/>
    </source>
</evidence>
<feature type="non-terminal residue" evidence="13">
    <location>
        <position position="1"/>
    </location>
</feature>
<keyword evidence="5" id="KW-0285">Flavoprotein</keyword>
<feature type="region of interest" description="Disordered" evidence="10">
    <location>
        <begin position="235"/>
        <end position="260"/>
    </location>
</feature>
<keyword evidence="8" id="KW-0560">Oxidoreductase</keyword>
<proteinExistence type="inferred from homology"/>
<organism evidence="13 14">
    <name type="scientific">Candidatus Cryptobacteroides merdigallinarum</name>
    <dbReference type="NCBI Taxonomy" id="2840770"/>
    <lineage>
        <taxon>Bacteria</taxon>
        <taxon>Pseudomonadati</taxon>
        <taxon>Bacteroidota</taxon>
        <taxon>Bacteroidia</taxon>
        <taxon>Bacteroidales</taxon>
        <taxon>Candidatus Cryptobacteroides</taxon>
    </lineage>
</organism>
<evidence type="ECO:0000256" key="10">
    <source>
        <dbReference type="SAM" id="MobiDB-lite"/>
    </source>
</evidence>
<evidence type="ECO:0000256" key="9">
    <source>
        <dbReference type="ARBA" id="ARBA00048305"/>
    </source>
</evidence>
<dbReference type="Proteomes" id="UP000810252">
    <property type="component" value="Unassembled WGS sequence"/>
</dbReference>
<dbReference type="InterPro" id="IPR005288">
    <property type="entry name" value="NadB"/>
</dbReference>
<dbReference type="Pfam" id="PF00890">
    <property type="entry name" value="FAD_binding_2"/>
    <property type="match status" value="1"/>
</dbReference>
<evidence type="ECO:0000256" key="5">
    <source>
        <dbReference type="ARBA" id="ARBA00022630"/>
    </source>
</evidence>
<evidence type="ECO:0000313" key="14">
    <source>
        <dbReference type="Proteomes" id="UP000810252"/>
    </source>
</evidence>
<dbReference type="SUPFAM" id="SSF56425">
    <property type="entry name" value="Succinate dehydrogenase/fumarate reductase flavoprotein, catalytic domain"/>
    <property type="match status" value="1"/>
</dbReference>
<accession>A0A9D9HFF5</accession>
<dbReference type="InterPro" id="IPR037099">
    <property type="entry name" value="Fum_R/Succ_DH_flav-like_C_sf"/>
</dbReference>
<evidence type="ECO:0000259" key="11">
    <source>
        <dbReference type="Pfam" id="PF00890"/>
    </source>
</evidence>
<dbReference type="InterPro" id="IPR027477">
    <property type="entry name" value="Succ_DH/fumarate_Rdtase_cat_sf"/>
</dbReference>
<comment type="similarity">
    <text evidence="3">Belongs to the FAD-dependent oxidoreductase 2 family. NadB subfamily.</text>
</comment>
<evidence type="ECO:0000256" key="8">
    <source>
        <dbReference type="ARBA" id="ARBA00023002"/>
    </source>
</evidence>
<sequence>DRQIRKEGKGYVWLSLSHLDPEKIQARFPTICARCREYGIDPCDRIPVAPAAHYTVGGVCCGENGESSVRHLYVCGEIASTGIMGANRLASNSLIECMVFARRVVKDTLERSGESRAARAYAETFRCSTRNEELYAAARAEISGIVSDCAGIVRTGEGLMEGISRVEALERKLLSQTSYDPQEVYCSMASGLIEVARLILRGALFRQESRGCHFRADFPEEREEFRIHTVQQAGHGITGTPVNETSDTRHNRTAGLTLNQ</sequence>
<comment type="catalytic activity">
    <reaction evidence="9">
        <text>L-aspartate + O2 = iminosuccinate + H2O2</text>
        <dbReference type="Rhea" id="RHEA:25876"/>
        <dbReference type="ChEBI" id="CHEBI:15379"/>
        <dbReference type="ChEBI" id="CHEBI:16240"/>
        <dbReference type="ChEBI" id="CHEBI:29991"/>
        <dbReference type="ChEBI" id="CHEBI:77875"/>
        <dbReference type="EC" id="1.4.3.16"/>
    </reaction>
    <physiologicalReaction direction="left-to-right" evidence="9">
        <dbReference type="Rhea" id="RHEA:25877"/>
    </physiologicalReaction>
</comment>
<dbReference type="Gene3D" id="3.50.50.60">
    <property type="entry name" value="FAD/NAD(P)-binding domain"/>
    <property type="match status" value="1"/>
</dbReference>
<feature type="domain" description="FAD-dependent oxidoreductase 2 FAD-binding" evidence="11">
    <location>
        <begin position="3"/>
        <end position="94"/>
    </location>
</feature>
<dbReference type="EMBL" id="JADIMQ010000014">
    <property type="protein sequence ID" value="MBO8447842.1"/>
    <property type="molecule type" value="Genomic_DNA"/>
</dbReference>
<evidence type="ECO:0000259" key="12">
    <source>
        <dbReference type="Pfam" id="PF02910"/>
    </source>
</evidence>
<evidence type="ECO:0000256" key="4">
    <source>
        <dbReference type="ARBA" id="ARBA00012173"/>
    </source>
</evidence>
<dbReference type="SUPFAM" id="SSF51905">
    <property type="entry name" value="FAD/NAD(P)-binding domain"/>
    <property type="match status" value="1"/>
</dbReference>
<dbReference type="AlphaFoldDB" id="A0A9D9HFF5"/>
<evidence type="ECO:0000256" key="6">
    <source>
        <dbReference type="ARBA" id="ARBA00022642"/>
    </source>
</evidence>
<dbReference type="Gene3D" id="1.20.58.100">
    <property type="entry name" value="Fumarate reductase/succinate dehydrogenase flavoprotein-like, C-terminal domain"/>
    <property type="match status" value="1"/>
</dbReference>
<keyword evidence="7" id="KW-0274">FAD</keyword>
<dbReference type="Gene3D" id="3.90.700.10">
    <property type="entry name" value="Succinate dehydrogenase/fumarate reductase flavoprotein, catalytic domain"/>
    <property type="match status" value="1"/>
</dbReference>
<reference evidence="13" key="1">
    <citation type="submission" date="2020-10" db="EMBL/GenBank/DDBJ databases">
        <authorList>
            <person name="Gilroy R."/>
        </authorList>
    </citation>
    <scope>NUCLEOTIDE SEQUENCE</scope>
    <source>
        <strain evidence="13">20514</strain>
    </source>
</reference>
<dbReference type="GO" id="GO:0034628">
    <property type="term" value="P:'de novo' NAD+ biosynthetic process from L-aspartate"/>
    <property type="evidence" value="ECO:0007669"/>
    <property type="project" value="TreeGrafter"/>
</dbReference>
<dbReference type="InterPro" id="IPR003953">
    <property type="entry name" value="FAD-dep_OxRdtase_2_FAD-bd"/>
</dbReference>
<dbReference type="PANTHER" id="PTHR42716:SF2">
    <property type="entry name" value="L-ASPARTATE OXIDASE, CHLOROPLASTIC"/>
    <property type="match status" value="1"/>
</dbReference>
<evidence type="ECO:0000256" key="2">
    <source>
        <dbReference type="ARBA" id="ARBA00004950"/>
    </source>
</evidence>
<dbReference type="PANTHER" id="PTHR42716">
    <property type="entry name" value="L-ASPARTATE OXIDASE"/>
    <property type="match status" value="1"/>
</dbReference>
<protein>
    <recommendedName>
        <fullName evidence="4">L-aspartate oxidase</fullName>
        <ecNumber evidence="4">1.4.3.16</ecNumber>
    </recommendedName>
</protein>
<evidence type="ECO:0000256" key="7">
    <source>
        <dbReference type="ARBA" id="ARBA00022827"/>
    </source>
</evidence>
<comment type="caution">
    <text evidence="13">The sequence shown here is derived from an EMBL/GenBank/DDBJ whole genome shotgun (WGS) entry which is preliminary data.</text>
</comment>
<keyword evidence="6" id="KW-0662">Pyridine nucleotide biosynthesis</keyword>
<dbReference type="GO" id="GO:0008734">
    <property type="term" value="F:L-aspartate oxidase activity"/>
    <property type="evidence" value="ECO:0007669"/>
    <property type="project" value="UniProtKB-EC"/>
</dbReference>
<comment type="cofactor">
    <cofactor evidence="1">
        <name>FAD</name>
        <dbReference type="ChEBI" id="CHEBI:57692"/>
    </cofactor>
</comment>
<feature type="domain" description="Fumarate reductase/succinate dehydrogenase flavoprotein-like C-terminal" evidence="12">
    <location>
        <begin position="140"/>
        <end position="231"/>
    </location>
</feature>
<dbReference type="EC" id="1.4.3.16" evidence="4"/>
<evidence type="ECO:0000313" key="13">
    <source>
        <dbReference type="EMBL" id="MBO8447842.1"/>
    </source>
</evidence>
<dbReference type="InterPro" id="IPR015939">
    <property type="entry name" value="Fum_Rdtase/Succ_DH_flav-like_C"/>
</dbReference>
<gene>
    <name evidence="13" type="ORF">IAC29_01050</name>
</gene>
<evidence type="ECO:0000256" key="1">
    <source>
        <dbReference type="ARBA" id="ARBA00001974"/>
    </source>
</evidence>
<dbReference type="InterPro" id="IPR036188">
    <property type="entry name" value="FAD/NAD-bd_sf"/>
</dbReference>